<protein>
    <submittedName>
        <fullName evidence="2">Uncharacterized protein</fullName>
    </submittedName>
</protein>
<feature type="region of interest" description="Disordered" evidence="1">
    <location>
        <begin position="154"/>
        <end position="213"/>
    </location>
</feature>
<feature type="region of interest" description="Disordered" evidence="1">
    <location>
        <begin position="251"/>
        <end position="306"/>
    </location>
</feature>
<organism evidence="2 3">
    <name type="scientific">Polarella glacialis</name>
    <name type="common">Dinoflagellate</name>
    <dbReference type="NCBI Taxonomy" id="89957"/>
    <lineage>
        <taxon>Eukaryota</taxon>
        <taxon>Sar</taxon>
        <taxon>Alveolata</taxon>
        <taxon>Dinophyceae</taxon>
        <taxon>Suessiales</taxon>
        <taxon>Suessiaceae</taxon>
        <taxon>Polarella</taxon>
    </lineage>
</organism>
<feature type="compositionally biased region" description="Basic and acidic residues" evidence="1">
    <location>
        <begin position="65"/>
        <end position="100"/>
    </location>
</feature>
<evidence type="ECO:0000256" key="1">
    <source>
        <dbReference type="SAM" id="MobiDB-lite"/>
    </source>
</evidence>
<comment type="caution">
    <text evidence="2">The sequence shown here is derived from an EMBL/GenBank/DDBJ whole genome shotgun (WGS) entry which is preliminary data.</text>
</comment>
<feature type="compositionally biased region" description="Polar residues" evidence="1">
    <location>
        <begin position="286"/>
        <end position="296"/>
    </location>
</feature>
<proteinExistence type="predicted"/>
<feature type="compositionally biased region" description="Basic and acidic residues" evidence="1">
    <location>
        <begin position="172"/>
        <end position="188"/>
    </location>
</feature>
<gene>
    <name evidence="2" type="ORF">PGLA2088_LOCUS7483</name>
</gene>
<name>A0A813IF16_POLGL</name>
<sequence>MEEPLSPPRRAKATEEDVRREIAELRTSVGRESSERCRIEAFNKRTLERLEECEAQVAGTTTSLEETRSERGELRKQLQEKSEKQVELSKKLRRQQELSRSLEDELLKAETVQQELEKQVRDDLAARRGAQAEAAALRDRLRELEQSVLKKAPALLALGRPDSEAQMQQLREQFEETLRALQRQHEPAGSHSSSPGEEEAELPSVEHQLLDEWSNAYDAPSAFGWASASSTGSLATGAAAVPALPPPARPVAVAGGTLRSPRPNRARGGELPAESPISAKDVLHSPTPSSGVQMSPGSGDGGRGERLNISLRDLSEIKALKKPPPPIRMLME</sequence>
<feature type="region of interest" description="Disordered" evidence="1">
    <location>
        <begin position="56"/>
        <end position="100"/>
    </location>
</feature>
<evidence type="ECO:0000313" key="3">
    <source>
        <dbReference type="Proteomes" id="UP000626109"/>
    </source>
</evidence>
<accession>A0A813IF16</accession>
<dbReference type="AlphaFoldDB" id="A0A813IF16"/>
<evidence type="ECO:0000313" key="2">
    <source>
        <dbReference type="EMBL" id="CAE8649505.1"/>
    </source>
</evidence>
<reference evidence="2" key="1">
    <citation type="submission" date="2021-02" db="EMBL/GenBank/DDBJ databases">
        <authorList>
            <person name="Dougan E. K."/>
            <person name="Rhodes N."/>
            <person name="Thang M."/>
            <person name="Chan C."/>
        </authorList>
    </citation>
    <scope>NUCLEOTIDE SEQUENCE</scope>
</reference>
<feature type="non-terminal residue" evidence="2">
    <location>
        <position position="332"/>
    </location>
</feature>
<dbReference type="Proteomes" id="UP000626109">
    <property type="component" value="Unassembled WGS sequence"/>
</dbReference>
<dbReference type="EMBL" id="CAJNNW010007770">
    <property type="protein sequence ID" value="CAE8649505.1"/>
    <property type="molecule type" value="Genomic_DNA"/>
</dbReference>